<evidence type="ECO:0000313" key="11">
    <source>
        <dbReference type="EMBL" id="SES01019.1"/>
    </source>
</evidence>
<feature type="transmembrane region" description="Helical" evidence="9">
    <location>
        <begin position="36"/>
        <end position="59"/>
    </location>
</feature>
<gene>
    <name evidence="11" type="ORF">SAMN05518684_106106</name>
</gene>
<comment type="subunit">
    <text evidence="4">The complex is composed of two ATP-binding proteins (PstB), two transmembrane proteins (PstC and PstA) and a solute-binding protein (PstS).</text>
</comment>
<keyword evidence="8" id="KW-0449">Lipoprotein</keyword>
<feature type="transmembrane region" description="Helical" evidence="9">
    <location>
        <begin position="65"/>
        <end position="86"/>
    </location>
</feature>
<evidence type="ECO:0000256" key="8">
    <source>
        <dbReference type="ARBA" id="ARBA00023288"/>
    </source>
</evidence>
<evidence type="ECO:0000256" key="4">
    <source>
        <dbReference type="ARBA" id="ARBA00011529"/>
    </source>
</evidence>
<dbReference type="GO" id="GO:0006817">
    <property type="term" value="P:phosphate ion transport"/>
    <property type="evidence" value="ECO:0007669"/>
    <property type="project" value="UniProtKB-KW"/>
</dbReference>
<comment type="subcellular location">
    <subcellularLocation>
        <location evidence="2">Cell membrane</location>
        <topology evidence="2">Lipid-anchor</topology>
    </subcellularLocation>
</comment>
<organism evidence="11 12">
    <name type="scientific">Salipaludibacillus aurantiacus</name>
    <dbReference type="NCBI Taxonomy" id="1601833"/>
    <lineage>
        <taxon>Bacteria</taxon>
        <taxon>Bacillati</taxon>
        <taxon>Bacillota</taxon>
        <taxon>Bacilli</taxon>
        <taxon>Bacillales</taxon>
        <taxon>Bacillaceae</taxon>
    </lineage>
</organism>
<evidence type="ECO:0000256" key="1">
    <source>
        <dbReference type="ARBA" id="ARBA00002841"/>
    </source>
</evidence>
<dbReference type="GO" id="GO:0005886">
    <property type="term" value="C:plasma membrane"/>
    <property type="evidence" value="ECO:0007669"/>
    <property type="project" value="UniProtKB-SubCell"/>
</dbReference>
<evidence type="ECO:0000256" key="2">
    <source>
        <dbReference type="ARBA" id="ARBA00004193"/>
    </source>
</evidence>
<feature type="domain" description="PBP" evidence="10">
    <location>
        <begin position="162"/>
        <end position="402"/>
    </location>
</feature>
<evidence type="ECO:0000256" key="7">
    <source>
        <dbReference type="ARBA" id="ARBA00023139"/>
    </source>
</evidence>
<dbReference type="STRING" id="1601833.SAMN05518684_106106"/>
<reference evidence="12" key="1">
    <citation type="submission" date="2016-10" db="EMBL/GenBank/DDBJ databases">
        <authorList>
            <person name="Varghese N."/>
            <person name="Submissions S."/>
        </authorList>
    </citation>
    <scope>NUCLEOTIDE SEQUENCE [LARGE SCALE GENOMIC DNA]</scope>
    <source>
        <strain evidence="12">S9</strain>
    </source>
</reference>
<dbReference type="InterPro" id="IPR024370">
    <property type="entry name" value="PBP_domain"/>
</dbReference>
<dbReference type="SUPFAM" id="SSF53850">
    <property type="entry name" value="Periplasmic binding protein-like II"/>
    <property type="match status" value="1"/>
</dbReference>
<proteinExistence type="inferred from homology"/>
<dbReference type="PANTHER" id="PTHR30570:SF1">
    <property type="entry name" value="PHOSPHATE-BINDING PROTEIN PSTS"/>
    <property type="match status" value="1"/>
</dbReference>
<evidence type="ECO:0000256" key="3">
    <source>
        <dbReference type="ARBA" id="ARBA00008725"/>
    </source>
</evidence>
<dbReference type="Proteomes" id="UP000198571">
    <property type="component" value="Unassembled WGS sequence"/>
</dbReference>
<evidence type="ECO:0000313" key="12">
    <source>
        <dbReference type="Proteomes" id="UP000198571"/>
    </source>
</evidence>
<dbReference type="PANTHER" id="PTHR30570">
    <property type="entry name" value="PERIPLASMIC PHOSPHATE BINDING COMPONENT OF PHOSPHATE ABC TRANSPORTER"/>
    <property type="match status" value="1"/>
</dbReference>
<feature type="transmembrane region" description="Helical" evidence="9">
    <location>
        <begin position="98"/>
        <end position="115"/>
    </location>
</feature>
<evidence type="ECO:0000256" key="5">
    <source>
        <dbReference type="ARBA" id="ARBA00022592"/>
    </source>
</evidence>
<protein>
    <submittedName>
        <fullName evidence="11">Phosphate transport system substrate-binding protein</fullName>
    </submittedName>
</protein>
<dbReference type="EMBL" id="FOGT01000006">
    <property type="protein sequence ID" value="SES01019.1"/>
    <property type="molecule type" value="Genomic_DNA"/>
</dbReference>
<name>A0A1H9TV78_9BACI</name>
<comment type="function">
    <text evidence="1">Part of the ABC transporter complex PstSACB involved in phosphate import.</text>
</comment>
<dbReference type="InterPro" id="IPR050811">
    <property type="entry name" value="Phosphate_ABC_transporter"/>
</dbReference>
<comment type="similarity">
    <text evidence="3">Belongs to the PstS family.</text>
</comment>
<keyword evidence="9" id="KW-1133">Transmembrane helix</keyword>
<evidence type="ECO:0000259" key="10">
    <source>
        <dbReference type="Pfam" id="PF12849"/>
    </source>
</evidence>
<dbReference type="Pfam" id="PF12849">
    <property type="entry name" value="PBP_like_2"/>
    <property type="match status" value="1"/>
</dbReference>
<keyword evidence="9" id="KW-0812">Transmembrane</keyword>
<dbReference type="RefSeq" id="WP_245733031.1">
    <property type="nucleotide sequence ID" value="NZ_FOGT01000006.1"/>
</dbReference>
<keyword evidence="6" id="KW-0732">Signal</keyword>
<evidence type="ECO:0000256" key="9">
    <source>
        <dbReference type="SAM" id="Phobius"/>
    </source>
</evidence>
<keyword evidence="12" id="KW-1185">Reference proteome</keyword>
<keyword evidence="9" id="KW-0472">Membrane</keyword>
<accession>A0A1H9TV78</accession>
<keyword evidence="7" id="KW-0564">Palmitate</keyword>
<dbReference type="AlphaFoldDB" id="A0A1H9TV78"/>
<sequence>MPPLQGDQQLPPQGPTTDLIDAEGLKQMKDKIGVRIVYFIFFTGLIIFGGYIAAFLTAIFGGLAFYTPLVVAIAGFLIVYLAIYFFIPVRPKVLKTTAVVFFSLAVLSAAGYWGYNTYIDNLKMVTDRGVDLHDYQPFEEGTSVAVLDTPSSFQIEEDLPVMDGATALYPVYASFAQAVYPEKNYDPYSRHSEVVSTKTDEAYDRLISGEADIIFAAGPSENQVLQAERKGVELELTPIGKEAFVFFVNSRNPVAGLTVEDIQSIYSGETTNWKEVGGKDEAIRAFQRPADSGSQTALENLMGNIPLMEPPMEDIVGGMGGIISETADYHNYRNALGYSFRYFSTEMVQNGDIKHLEIEGVYPEKESIRDETYPITSEFYAVTAGTDNPHVNDLIDWILSPEGQELIEKSGYVPVH</sequence>
<keyword evidence="5" id="KW-0592">Phosphate transport</keyword>
<evidence type="ECO:0000256" key="6">
    <source>
        <dbReference type="ARBA" id="ARBA00022729"/>
    </source>
</evidence>
<keyword evidence="5" id="KW-0813">Transport</keyword>
<dbReference type="Gene3D" id="3.40.190.10">
    <property type="entry name" value="Periplasmic binding protein-like II"/>
    <property type="match status" value="2"/>
</dbReference>